<name>A0A0V1BHR8_TRISP</name>
<sequence length="441" mass="50437">MADNLHLVLNKRNNYYLVYEGRGHLLKHKILMKKLIFNRVNSGCRGAVYTNLEKMNTLKRRAREETKPVPQIYSEEYRSASTSLEAAGQFPTCKKAKAAMYRSQAKRFPPLLATRQQMEIPAQWHKRTRRSQSVALLATVPHSRLLLSYPTPFADELGSKDGPEWVRLLEYHTDAEVRGIMRAMDVQETDDYDGLKSTLFEAFGRAGVRWSLAQAFPEMSGSADKILLQQFKAELSTDTIKAAVFQSGTDSFAEAIEFAVQEERVWREFTTLKANPAVGVTEATAASVKKRKEVGKELAEVVRQLKELLMTDIPATAKRAPPQQRMTPNRMPLWNVYHVEIRTNNHLEGWHFRMNRQAGKRHLSFYELLRLLIDEQGSTETLIEQVTSGRVTASHLRVKSNKYKDVQLRITALTAEYDSGKRTMEQFLRAVAYDVPEPVNF</sequence>
<proteinExistence type="predicted"/>
<evidence type="ECO:0000313" key="1">
    <source>
        <dbReference type="EMBL" id="KRY36487.1"/>
    </source>
</evidence>
<reference evidence="1 2" key="1">
    <citation type="submission" date="2015-01" db="EMBL/GenBank/DDBJ databases">
        <title>Evolution of Trichinella species and genotypes.</title>
        <authorList>
            <person name="Korhonen P.K."/>
            <person name="Edoardo P."/>
            <person name="Giuseppe L.R."/>
            <person name="Gasser R.B."/>
        </authorList>
    </citation>
    <scope>NUCLEOTIDE SEQUENCE [LARGE SCALE GENOMIC DNA]</scope>
    <source>
        <strain evidence="1">ISS3</strain>
    </source>
</reference>
<dbReference type="EMBL" id="JYDH01000042">
    <property type="protein sequence ID" value="KRY36487.1"/>
    <property type="molecule type" value="Genomic_DNA"/>
</dbReference>
<gene>
    <name evidence="1" type="ORF">T01_11365</name>
</gene>
<comment type="caution">
    <text evidence="1">The sequence shown here is derived from an EMBL/GenBank/DDBJ whole genome shotgun (WGS) entry which is preliminary data.</text>
</comment>
<evidence type="ECO:0000313" key="2">
    <source>
        <dbReference type="Proteomes" id="UP000054776"/>
    </source>
</evidence>
<dbReference type="AlphaFoldDB" id="A0A0V1BHR8"/>
<dbReference type="OrthoDB" id="6123510at2759"/>
<dbReference type="InParanoid" id="A0A0V1BHR8"/>
<dbReference type="Proteomes" id="UP000054776">
    <property type="component" value="Unassembled WGS sequence"/>
</dbReference>
<protein>
    <submittedName>
        <fullName evidence="1">Uncharacterized protein</fullName>
    </submittedName>
</protein>
<organism evidence="1 2">
    <name type="scientific">Trichinella spiralis</name>
    <name type="common">Trichina worm</name>
    <dbReference type="NCBI Taxonomy" id="6334"/>
    <lineage>
        <taxon>Eukaryota</taxon>
        <taxon>Metazoa</taxon>
        <taxon>Ecdysozoa</taxon>
        <taxon>Nematoda</taxon>
        <taxon>Enoplea</taxon>
        <taxon>Dorylaimia</taxon>
        <taxon>Trichinellida</taxon>
        <taxon>Trichinellidae</taxon>
        <taxon>Trichinella</taxon>
    </lineage>
</organism>
<keyword evidence="2" id="KW-1185">Reference proteome</keyword>
<accession>A0A0V1BHR8</accession>